<gene>
    <name evidence="1" type="ORF">CGOC_LOCUS6982</name>
</gene>
<organism evidence="1 2">
    <name type="scientific">Cylicostephanus goldi</name>
    <name type="common">Nematode worm</name>
    <dbReference type="NCBI Taxonomy" id="71465"/>
    <lineage>
        <taxon>Eukaryota</taxon>
        <taxon>Metazoa</taxon>
        <taxon>Ecdysozoa</taxon>
        <taxon>Nematoda</taxon>
        <taxon>Chromadorea</taxon>
        <taxon>Rhabditida</taxon>
        <taxon>Rhabditina</taxon>
        <taxon>Rhabditomorpha</taxon>
        <taxon>Strongyloidea</taxon>
        <taxon>Strongylidae</taxon>
        <taxon>Cylicostephanus</taxon>
    </lineage>
</organism>
<proteinExistence type="predicted"/>
<sequence>MTPKPLDLEEVHIDSMEYPVKLKAYKSNSLPEGRHPYRRESKILRLKNSVKNGFQGSLRR</sequence>
<protein>
    <submittedName>
        <fullName evidence="1">Uncharacterized protein</fullName>
    </submittedName>
</protein>
<name>A0A3P6SS46_CYLGO</name>
<evidence type="ECO:0000313" key="2">
    <source>
        <dbReference type="Proteomes" id="UP000271889"/>
    </source>
</evidence>
<accession>A0A3P6SS46</accession>
<dbReference type="AlphaFoldDB" id="A0A3P6SS46"/>
<dbReference type="Proteomes" id="UP000271889">
    <property type="component" value="Unassembled WGS sequence"/>
</dbReference>
<evidence type="ECO:0000313" key="1">
    <source>
        <dbReference type="EMBL" id="VDK73959.1"/>
    </source>
</evidence>
<keyword evidence="2" id="KW-1185">Reference proteome</keyword>
<dbReference type="OrthoDB" id="5860840at2759"/>
<reference evidence="1 2" key="1">
    <citation type="submission" date="2018-11" db="EMBL/GenBank/DDBJ databases">
        <authorList>
            <consortium name="Pathogen Informatics"/>
        </authorList>
    </citation>
    <scope>NUCLEOTIDE SEQUENCE [LARGE SCALE GENOMIC DNA]</scope>
</reference>
<dbReference type="EMBL" id="UYRV01023646">
    <property type="protein sequence ID" value="VDK73959.1"/>
    <property type="molecule type" value="Genomic_DNA"/>
</dbReference>